<proteinExistence type="predicted"/>
<dbReference type="Gene3D" id="2.40.50.90">
    <property type="match status" value="1"/>
</dbReference>
<reference evidence="3 4" key="1">
    <citation type="submission" date="2016-10" db="EMBL/GenBank/DDBJ databases">
        <authorList>
            <person name="de Groot N.N."/>
        </authorList>
    </citation>
    <scope>NUCLEOTIDE SEQUENCE [LARGE SCALE GENOMIC DNA]</scope>
    <source>
        <strain evidence="3 4">CGMCC 1.8925</strain>
    </source>
</reference>
<dbReference type="AlphaFoldDB" id="A0A1G5G4V7"/>
<dbReference type="PROSITE" id="PS50830">
    <property type="entry name" value="TNASE_3"/>
    <property type="match status" value="1"/>
</dbReference>
<keyword evidence="1" id="KW-0812">Transmembrane</keyword>
<evidence type="ECO:0000313" key="4">
    <source>
        <dbReference type="Proteomes" id="UP000199502"/>
    </source>
</evidence>
<dbReference type="InterPro" id="IPR016071">
    <property type="entry name" value="Staphylococal_nuclease_OB-fold"/>
</dbReference>
<dbReference type="Pfam" id="PF00565">
    <property type="entry name" value="SNase"/>
    <property type="match status" value="1"/>
</dbReference>
<name>A0A1G5G4V7_9RHOB</name>
<evidence type="ECO:0000256" key="1">
    <source>
        <dbReference type="SAM" id="Phobius"/>
    </source>
</evidence>
<dbReference type="InterPro" id="IPR035437">
    <property type="entry name" value="SNase_OB-fold_sf"/>
</dbReference>
<keyword evidence="1" id="KW-1133">Transmembrane helix</keyword>
<evidence type="ECO:0000313" key="3">
    <source>
        <dbReference type="EMBL" id="SCY46583.1"/>
    </source>
</evidence>
<protein>
    <submittedName>
        <fullName evidence="3">Endonuclease YncB, thermonuclease family</fullName>
    </submittedName>
</protein>
<organism evidence="3 4">
    <name type="scientific">Paracoccus tibetensis</name>
    <dbReference type="NCBI Taxonomy" id="336292"/>
    <lineage>
        <taxon>Bacteria</taxon>
        <taxon>Pseudomonadati</taxon>
        <taxon>Pseudomonadota</taxon>
        <taxon>Alphaproteobacteria</taxon>
        <taxon>Rhodobacterales</taxon>
        <taxon>Paracoccaceae</taxon>
        <taxon>Paracoccus</taxon>
    </lineage>
</organism>
<dbReference type="Proteomes" id="UP000199502">
    <property type="component" value="Unassembled WGS sequence"/>
</dbReference>
<keyword evidence="3" id="KW-0255">Endonuclease</keyword>
<dbReference type="SUPFAM" id="SSF50199">
    <property type="entry name" value="Staphylococcal nuclease"/>
    <property type="match status" value="1"/>
</dbReference>
<feature type="domain" description="TNase-like" evidence="2">
    <location>
        <begin position="82"/>
        <end position="206"/>
    </location>
</feature>
<dbReference type="SMART" id="SM00318">
    <property type="entry name" value="SNc"/>
    <property type="match status" value="1"/>
</dbReference>
<evidence type="ECO:0000259" key="2">
    <source>
        <dbReference type="PROSITE" id="PS50830"/>
    </source>
</evidence>
<keyword evidence="3" id="KW-0540">Nuclease</keyword>
<gene>
    <name evidence="3" type="ORF">SAMN05660710_01607</name>
</gene>
<keyword evidence="1" id="KW-0472">Membrane</keyword>
<accession>A0A1G5G4V7</accession>
<feature type="transmembrane region" description="Helical" evidence="1">
    <location>
        <begin position="40"/>
        <end position="58"/>
    </location>
</feature>
<keyword evidence="4" id="KW-1185">Reference proteome</keyword>
<dbReference type="STRING" id="336292.SAMN05660710_01607"/>
<dbReference type="PANTHER" id="PTHR12302">
    <property type="entry name" value="EBNA2 BINDING PROTEIN P100"/>
    <property type="match status" value="1"/>
</dbReference>
<sequence length="219" mass="24313">MEAEPIDPRCRYFGLAHAVGPPKSRGMKQKRRRKAKNTPGLKGWLAALAIVAALFVIGDSNPQLRQMLEGMIQEIITGEPPTQRHAGSVRVLDGDTLDVAGTRVRLFGIDAPETAQTCTRGGRQWNCGTEATQALATQIGGQDVTCEERDIDRYGRMVGICHAGTRDLNAWMVRNGWAVAYRRYGGDIYDADEIVARVAQRGIWSGSFVMPWDWRRGER</sequence>
<dbReference type="GO" id="GO:0004519">
    <property type="term" value="F:endonuclease activity"/>
    <property type="evidence" value="ECO:0007669"/>
    <property type="project" value="UniProtKB-KW"/>
</dbReference>
<dbReference type="PANTHER" id="PTHR12302:SF26">
    <property type="entry name" value="BLR1266 PROTEIN"/>
    <property type="match status" value="1"/>
</dbReference>
<dbReference type="EMBL" id="FMVT01000005">
    <property type="protein sequence ID" value="SCY46583.1"/>
    <property type="molecule type" value="Genomic_DNA"/>
</dbReference>
<keyword evidence="3" id="KW-0378">Hydrolase</keyword>